<evidence type="ECO:0000313" key="3">
    <source>
        <dbReference type="Proteomes" id="UP000822331"/>
    </source>
</evidence>
<keyword evidence="3" id="KW-1185">Reference proteome</keyword>
<dbReference type="EMBL" id="JAAMCP010000012">
    <property type="protein sequence ID" value="NTF39405.1"/>
    <property type="molecule type" value="Genomic_DNA"/>
</dbReference>
<organism evidence="2 3">
    <name type="scientific">Agrobacterium rubi</name>
    <dbReference type="NCBI Taxonomy" id="28099"/>
    <lineage>
        <taxon>Bacteria</taxon>
        <taxon>Pseudomonadati</taxon>
        <taxon>Pseudomonadota</taxon>
        <taxon>Alphaproteobacteria</taxon>
        <taxon>Hyphomicrobiales</taxon>
        <taxon>Rhizobiaceae</taxon>
        <taxon>Rhizobium/Agrobacterium group</taxon>
        <taxon>Agrobacterium</taxon>
    </lineage>
</organism>
<name>A0ABX2JAY3_9HYPH</name>
<reference evidence="2 3" key="1">
    <citation type="journal article" date="2020" name="Science">
        <title>Unexpected conservation and global transmission of agrobacterial virulence plasmids.</title>
        <authorList>
            <person name="Weisberg A.J."/>
            <person name="Davis E.W. 2nd"/>
            <person name="Tabima J."/>
            <person name="Belcher M.S."/>
            <person name="Miller M."/>
            <person name="Kuo C.H."/>
            <person name="Loper J.E."/>
            <person name="Grunwald N.J."/>
            <person name="Putnam M.L."/>
            <person name="Chang J.H."/>
        </authorList>
    </citation>
    <scope>NUCLEOTIDE SEQUENCE [LARGE SCALE GENOMIC DNA]</scope>
    <source>
        <strain evidence="2 3">A19/93</strain>
    </source>
</reference>
<comment type="caution">
    <text evidence="2">The sequence shown here is derived from an EMBL/GenBank/DDBJ whole genome shotgun (WGS) entry which is preliminary data.</text>
</comment>
<dbReference type="RefSeq" id="WP_158006437.1">
    <property type="nucleotide sequence ID" value="NZ_JAAMCN010000014.1"/>
</dbReference>
<dbReference type="Proteomes" id="UP000822331">
    <property type="component" value="Unassembled WGS sequence"/>
</dbReference>
<feature type="region of interest" description="Disordered" evidence="1">
    <location>
        <begin position="1"/>
        <end position="23"/>
    </location>
</feature>
<gene>
    <name evidence="2" type="ORF">G6L72_22125</name>
</gene>
<protein>
    <submittedName>
        <fullName evidence="2">Uncharacterized protein</fullName>
    </submittedName>
</protein>
<evidence type="ECO:0000256" key="1">
    <source>
        <dbReference type="SAM" id="MobiDB-lite"/>
    </source>
</evidence>
<evidence type="ECO:0000313" key="2">
    <source>
        <dbReference type="EMBL" id="NTF39405.1"/>
    </source>
</evidence>
<proteinExistence type="predicted"/>
<accession>A0ABX2JAY3</accession>
<sequence>MKLSAETCARERPQRQPVAKEQPELRKRDFLRTLTRSSPYIAGSGSDLFVMLAVFCWRS</sequence>